<organism evidence="3 4">
    <name type="scientific">Rhizobium aethiopicum</name>
    <dbReference type="NCBI Taxonomy" id="1138170"/>
    <lineage>
        <taxon>Bacteria</taxon>
        <taxon>Pseudomonadati</taxon>
        <taxon>Pseudomonadota</taxon>
        <taxon>Alphaproteobacteria</taxon>
        <taxon>Hyphomicrobiales</taxon>
        <taxon>Rhizobiaceae</taxon>
        <taxon>Rhizobium/Agrobacterium group</taxon>
        <taxon>Rhizobium</taxon>
    </lineage>
</organism>
<keyword evidence="4" id="KW-1185">Reference proteome</keyword>
<dbReference type="Gene3D" id="3.40.50.720">
    <property type="entry name" value="NAD(P)-binding Rossmann-like Domain"/>
    <property type="match status" value="1"/>
</dbReference>
<reference evidence="3 4" key="1">
    <citation type="submission" date="2020-08" db="EMBL/GenBank/DDBJ databases">
        <title>Genomic Encyclopedia of Type Strains, Phase IV (KMG-V): Genome sequencing to study the core and pangenomes of soil and plant-associated prokaryotes.</title>
        <authorList>
            <person name="Whitman W."/>
        </authorList>
    </citation>
    <scope>NUCLEOTIDE SEQUENCE [LARGE SCALE GENOMIC DNA]</scope>
    <source>
        <strain evidence="3 4">SEMIA 4074</strain>
    </source>
</reference>
<evidence type="ECO:0000259" key="1">
    <source>
        <dbReference type="Pfam" id="PF02625"/>
    </source>
</evidence>
<dbReference type="PANTHER" id="PTHR30388">
    <property type="entry name" value="ALDEHYDE OXIDOREDUCTASE MOLYBDENUM COFACTOR ASSEMBLY PROTEIN"/>
    <property type="match status" value="1"/>
</dbReference>
<protein>
    <submittedName>
        <fullName evidence="3">Xanthine dehydrogenase accessory factor</fullName>
    </submittedName>
</protein>
<dbReference type="InterPro" id="IPR052698">
    <property type="entry name" value="MoCofactor_Util/Proc"/>
</dbReference>
<dbReference type="EMBL" id="JACIFV010000012">
    <property type="protein sequence ID" value="MBB4193414.1"/>
    <property type="molecule type" value="Genomic_DNA"/>
</dbReference>
<dbReference type="PANTHER" id="PTHR30388:SF4">
    <property type="entry name" value="MOLYBDENUM COFACTOR INSERTION CHAPERONE PAOD"/>
    <property type="match status" value="1"/>
</dbReference>
<dbReference type="RefSeq" id="WP_184457819.1">
    <property type="nucleotide sequence ID" value="NZ_JACIFV010000012.1"/>
</dbReference>
<dbReference type="InterPro" id="IPR003777">
    <property type="entry name" value="XdhC_CoxI"/>
</dbReference>
<evidence type="ECO:0000313" key="3">
    <source>
        <dbReference type="EMBL" id="MBB4193414.1"/>
    </source>
</evidence>
<sequence>MIQTALFLPTPVRAASTDDPGEILSFLAAVANDGGEVALATLVEIRGGAARALGSQVAVSSDGRYCGYVSGGCVEAAVASEAIKAIAEGRDRVIKYGDGSPYFDIVLPCGGGVTIAIHVMRGLGQIHGVLDTLELRRAAALRYSPSRQRVEGAETPARSGWYGEDFVTVYRPRTRIVVSGETIEAEAVAAVARASGYDVIMRNGSGRDLADAIDEFTAVIMLHHDLDAEEQILGTAMRSAAFYIGALGSTRTHKRRQDRLRDLGWSASEIERIKAPIGFFGPTRDASSLALSVLADVAASRLSAYG</sequence>
<comment type="caution">
    <text evidence="3">The sequence shown here is derived from an EMBL/GenBank/DDBJ whole genome shotgun (WGS) entry which is preliminary data.</text>
</comment>
<evidence type="ECO:0000313" key="4">
    <source>
        <dbReference type="Proteomes" id="UP000524492"/>
    </source>
</evidence>
<dbReference type="AlphaFoldDB" id="A0A7W6Q9P7"/>
<feature type="domain" description="XdhC Rossmann" evidence="2">
    <location>
        <begin position="177"/>
        <end position="297"/>
    </location>
</feature>
<dbReference type="Pfam" id="PF02625">
    <property type="entry name" value="XdhC_CoxI"/>
    <property type="match status" value="1"/>
</dbReference>
<feature type="domain" description="XdhC- CoxI" evidence="1">
    <location>
        <begin position="32"/>
        <end position="97"/>
    </location>
</feature>
<accession>A0A7W6Q9P7</accession>
<gene>
    <name evidence="3" type="ORF">GGD53_003580</name>
</gene>
<dbReference type="Pfam" id="PF13478">
    <property type="entry name" value="XdhC_C"/>
    <property type="match status" value="1"/>
</dbReference>
<dbReference type="Proteomes" id="UP000524492">
    <property type="component" value="Unassembled WGS sequence"/>
</dbReference>
<proteinExistence type="predicted"/>
<dbReference type="InterPro" id="IPR027051">
    <property type="entry name" value="XdhC_Rossmann_dom"/>
</dbReference>
<name>A0A7W6Q9P7_9HYPH</name>
<evidence type="ECO:0000259" key="2">
    <source>
        <dbReference type="Pfam" id="PF13478"/>
    </source>
</evidence>